<dbReference type="OrthoDB" id="6184213at2"/>
<evidence type="ECO:0000259" key="5">
    <source>
        <dbReference type="Pfam" id="PF08028"/>
    </source>
</evidence>
<dbReference type="InterPro" id="IPR037069">
    <property type="entry name" value="AcylCoA_DH/ox_N_sf"/>
</dbReference>
<dbReference type="InterPro" id="IPR013107">
    <property type="entry name" value="Acyl-CoA_DH_C"/>
</dbReference>
<dbReference type="SUPFAM" id="SSF47203">
    <property type="entry name" value="Acyl-CoA dehydrogenase C-terminal domain-like"/>
    <property type="match status" value="1"/>
</dbReference>
<dbReference type="Gene3D" id="2.40.110.10">
    <property type="entry name" value="Butyryl-CoA Dehydrogenase, subunit A, domain 2"/>
    <property type="match status" value="1"/>
</dbReference>
<dbReference type="PANTHER" id="PTHR43884:SF12">
    <property type="entry name" value="ISOVALERYL-COA DEHYDROGENASE, MITOCHONDRIAL-RELATED"/>
    <property type="match status" value="1"/>
</dbReference>
<dbReference type="SUPFAM" id="SSF56645">
    <property type="entry name" value="Acyl-CoA dehydrogenase NM domain-like"/>
    <property type="match status" value="1"/>
</dbReference>
<organism evidence="6 7">
    <name type="scientific">Derxia gummosa DSM 723</name>
    <dbReference type="NCBI Taxonomy" id="1121388"/>
    <lineage>
        <taxon>Bacteria</taxon>
        <taxon>Pseudomonadati</taxon>
        <taxon>Pseudomonadota</taxon>
        <taxon>Betaproteobacteria</taxon>
        <taxon>Burkholderiales</taxon>
        <taxon>Alcaligenaceae</taxon>
        <taxon>Derxia</taxon>
    </lineage>
</organism>
<reference evidence="7" key="2">
    <citation type="journal article" date="1995" name="Biochemistry">
        <title>Three-dimensional structure of butyryl-CoA dehydrogenase from Megasphaera elsdenii.</title>
        <authorList>
            <person name="Djordjevic S."/>
            <person name="Pace C.P."/>
            <person name="Stankovich M.T."/>
            <person name="Kim J.J."/>
        </authorList>
    </citation>
    <scope>NUCLEOTIDE SEQUENCE</scope>
</reference>
<dbReference type="Gene3D" id="1.10.540.10">
    <property type="entry name" value="Acyl-CoA dehydrogenase/oxidase, N-terminal domain"/>
    <property type="match status" value="1"/>
</dbReference>
<dbReference type="AlphaFoldDB" id="A0A8B6XBM6"/>
<dbReference type="RefSeq" id="WP_084545084.1">
    <property type="nucleotide sequence ID" value="NZ_AXWS01000013.1"/>
</dbReference>
<dbReference type="PIRSF" id="PIRSF016578">
    <property type="entry name" value="HsaA"/>
    <property type="match status" value="1"/>
</dbReference>
<dbReference type="GO" id="GO:0008470">
    <property type="term" value="F:3-methylbutanoyl-CoA dehydrogenase activity"/>
    <property type="evidence" value="ECO:0007669"/>
    <property type="project" value="TreeGrafter"/>
</dbReference>
<feature type="region of interest" description="Disordered" evidence="3">
    <location>
        <begin position="1"/>
        <end position="21"/>
    </location>
</feature>
<dbReference type="InterPro" id="IPR036250">
    <property type="entry name" value="AcylCo_DH-like_C"/>
</dbReference>
<evidence type="ECO:0000313" key="6">
    <source>
        <dbReference type="Proteomes" id="UP000675920"/>
    </source>
</evidence>
<evidence type="ECO:0000256" key="1">
    <source>
        <dbReference type="ARBA" id="ARBA00022630"/>
    </source>
</evidence>
<sequence length="410" mass="45335">MPRSTVLSSRPAESDVPQTSRAGSLADVDTVVAELVACFAESAPMRDLLGGTPKLQRDQLRASGLLGLTIPVELGGLGGSWSLALDVVRRFARVDSSVAHLFAFHHLMLATARLFGHAGQWQPWFRQTARLDWFWGNALNPLDRRTLCRRHEGWNEFSGRKSFCSGALDSEMLIVSGYTEDEGRLVVAAVPTARSGIAVLHDWDNIGQRQTDSGSVDFERVRVDDAELLRDPGPLTTPRSCLRPLVAQLILTNIYVGIAEGAYEEARRYTLREARPWHAAGFEHADDDPYVLGHFGEFFIGLESLRLLADRAGAHLDRALERGVELSVEERGALALDIACAKVAATRTGLDICNRLFEATGARSTHAALGLDRHWRNLRTHTLHDPVQYKVRELGEWALKGRLPAPSFYS</sequence>
<keyword evidence="1" id="KW-0285">Flavoprotein</keyword>
<dbReference type="GO" id="GO:0050660">
    <property type="term" value="F:flavin adenine dinucleotide binding"/>
    <property type="evidence" value="ECO:0007669"/>
    <property type="project" value="InterPro"/>
</dbReference>
<dbReference type="FunFam" id="2.40.110.10:FF:000020">
    <property type="entry name" value="Putative acyl-CoA dehydrogenase YdbM"/>
    <property type="match status" value="1"/>
</dbReference>
<feature type="domain" description="Acyl-CoA dehydrogenase/oxidase N-terminal" evidence="4">
    <location>
        <begin position="57"/>
        <end position="130"/>
    </location>
</feature>
<reference evidence="7" key="3">
    <citation type="submission" date="2025-08" db="UniProtKB">
        <authorList>
            <consortium name="RefSeq"/>
        </authorList>
    </citation>
    <scope>IDENTIFICATION</scope>
</reference>
<reference evidence="7" key="1">
    <citation type="journal article" date="1993" name="Proc. Natl. Acad. Sci. U.S.A.">
        <title>Crystal structures of medium-chain acyl-CoA dehydrogenase from pig liver mitochondria with and without substrate.</title>
        <authorList>
            <person name="Kim J.J."/>
            <person name="Wang M."/>
            <person name="Paschke R."/>
        </authorList>
    </citation>
    <scope>NUCLEOTIDE SEQUENCE</scope>
</reference>
<dbReference type="InterPro" id="IPR009100">
    <property type="entry name" value="AcylCoA_DH/oxidase_NM_dom_sf"/>
</dbReference>
<dbReference type="GO" id="GO:0006552">
    <property type="term" value="P:L-leucine catabolic process"/>
    <property type="evidence" value="ECO:0007669"/>
    <property type="project" value="TreeGrafter"/>
</dbReference>
<dbReference type="InterPro" id="IPR013786">
    <property type="entry name" value="AcylCoA_DH/ox_N"/>
</dbReference>
<dbReference type="PANTHER" id="PTHR43884">
    <property type="entry name" value="ACYL-COA DEHYDROGENASE"/>
    <property type="match status" value="1"/>
</dbReference>
<evidence type="ECO:0000256" key="3">
    <source>
        <dbReference type="SAM" id="MobiDB-lite"/>
    </source>
</evidence>
<feature type="domain" description="Acyl-CoA dehydrogenase C-terminal" evidence="5">
    <location>
        <begin position="253"/>
        <end position="386"/>
    </location>
</feature>
<protein>
    <submittedName>
        <fullName evidence="7">Acyl-CoA dehydrogenase family protein</fullName>
    </submittedName>
</protein>
<dbReference type="Pfam" id="PF08028">
    <property type="entry name" value="Acyl-CoA_dh_2"/>
    <property type="match status" value="1"/>
</dbReference>
<name>A0A8B6XBM6_9BURK</name>
<evidence type="ECO:0000256" key="2">
    <source>
        <dbReference type="ARBA" id="ARBA00023002"/>
    </source>
</evidence>
<evidence type="ECO:0000313" key="7">
    <source>
        <dbReference type="RefSeq" id="WP_084545084.1"/>
    </source>
</evidence>
<dbReference type="Proteomes" id="UP000675920">
    <property type="component" value="Unplaced"/>
</dbReference>
<evidence type="ECO:0000259" key="4">
    <source>
        <dbReference type="Pfam" id="PF02771"/>
    </source>
</evidence>
<proteinExistence type="predicted"/>
<dbReference type="Gene3D" id="1.20.140.10">
    <property type="entry name" value="Butyryl-CoA Dehydrogenase, subunit A, domain 3"/>
    <property type="match status" value="1"/>
</dbReference>
<dbReference type="Pfam" id="PF02771">
    <property type="entry name" value="Acyl-CoA_dh_N"/>
    <property type="match status" value="1"/>
</dbReference>
<dbReference type="InterPro" id="IPR046373">
    <property type="entry name" value="Acyl-CoA_Oxase/DH_mid-dom_sf"/>
</dbReference>
<keyword evidence="6" id="KW-1185">Reference proteome</keyword>
<keyword evidence="2" id="KW-0560">Oxidoreductase</keyword>
<accession>A0A8B6XBM6</accession>